<dbReference type="RefSeq" id="WP_340348332.1">
    <property type="nucleotide sequence ID" value="NZ_JBBKZT010000038.1"/>
</dbReference>
<sequence>MNASSDGPITTHDLRSSAGLVDSYLISHYPTGLIDVRWFDANHRLTLRPVMPQDNRLLADLINRMSERSLSHRFPNAQLPATADELASLVCIDYRRHLAMVVAVHEGGRERLVAEARYLIDADGQSAEIMLMVDDGWQRRGIATWVLHALGNAAHAAGVGWMRCDVLADNAPMLALMRRNRFCCTVDRSDGDIVHAETRSRVLVAHASAPGPKPFAWALRWLESVLVVDEPFSRSTTQR</sequence>
<evidence type="ECO:0000259" key="1">
    <source>
        <dbReference type="PROSITE" id="PS51186"/>
    </source>
</evidence>
<keyword evidence="3" id="KW-1185">Reference proteome</keyword>
<evidence type="ECO:0000313" key="3">
    <source>
        <dbReference type="Proteomes" id="UP001385892"/>
    </source>
</evidence>
<proteinExistence type="predicted"/>
<dbReference type="GO" id="GO:0016740">
    <property type="term" value="F:transferase activity"/>
    <property type="evidence" value="ECO:0007669"/>
    <property type="project" value="UniProtKB-KW"/>
</dbReference>
<dbReference type="SUPFAM" id="SSF55729">
    <property type="entry name" value="Acyl-CoA N-acyltransferases (Nat)"/>
    <property type="match status" value="1"/>
</dbReference>
<evidence type="ECO:0000313" key="2">
    <source>
        <dbReference type="EMBL" id="MEJ8852366.1"/>
    </source>
</evidence>
<dbReference type="Pfam" id="PF13302">
    <property type="entry name" value="Acetyltransf_3"/>
    <property type="match status" value="1"/>
</dbReference>
<dbReference type="InterPro" id="IPR000182">
    <property type="entry name" value="GNAT_dom"/>
</dbReference>
<organism evidence="2 3">
    <name type="scientific">Variovorax rhizosphaerae</name>
    <dbReference type="NCBI Taxonomy" id="1836200"/>
    <lineage>
        <taxon>Bacteria</taxon>
        <taxon>Pseudomonadati</taxon>
        <taxon>Pseudomonadota</taxon>
        <taxon>Betaproteobacteria</taxon>
        <taxon>Burkholderiales</taxon>
        <taxon>Comamonadaceae</taxon>
        <taxon>Variovorax</taxon>
    </lineage>
</organism>
<protein>
    <submittedName>
        <fullName evidence="2">GNAT family protein</fullName>
        <ecNumber evidence="2">2.-.-.-</ecNumber>
    </submittedName>
</protein>
<dbReference type="EMBL" id="JBBKZT010000038">
    <property type="protein sequence ID" value="MEJ8852366.1"/>
    <property type="molecule type" value="Genomic_DNA"/>
</dbReference>
<name>A0ABU8WXW7_9BURK</name>
<reference evidence="2 3" key="1">
    <citation type="submission" date="2024-03" db="EMBL/GenBank/DDBJ databases">
        <title>Novel species of the genus Variovorax.</title>
        <authorList>
            <person name="Liu Q."/>
            <person name="Xin Y.-H."/>
        </authorList>
    </citation>
    <scope>NUCLEOTIDE SEQUENCE [LARGE SCALE GENOMIC DNA]</scope>
    <source>
        <strain evidence="2 3">KACC 18900</strain>
    </source>
</reference>
<comment type="caution">
    <text evidence="2">The sequence shown here is derived from an EMBL/GenBank/DDBJ whole genome shotgun (WGS) entry which is preliminary data.</text>
</comment>
<dbReference type="Gene3D" id="3.40.630.30">
    <property type="match status" value="1"/>
</dbReference>
<dbReference type="InterPro" id="IPR016181">
    <property type="entry name" value="Acyl_CoA_acyltransferase"/>
</dbReference>
<dbReference type="Proteomes" id="UP001385892">
    <property type="component" value="Unassembled WGS sequence"/>
</dbReference>
<feature type="domain" description="N-acetyltransferase" evidence="1">
    <location>
        <begin position="45"/>
        <end position="210"/>
    </location>
</feature>
<dbReference type="EC" id="2.-.-.-" evidence="2"/>
<gene>
    <name evidence="2" type="ORF">WKW82_37485</name>
</gene>
<keyword evidence="2" id="KW-0808">Transferase</keyword>
<dbReference type="PROSITE" id="PS51186">
    <property type="entry name" value="GNAT"/>
    <property type="match status" value="1"/>
</dbReference>
<accession>A0ABU8WXW7</accession>